<feature type="transmembrane region" description="Helical" evidence="8">
    <location>
        <begin position="68"/>
        <end position="89"/>
    </location>
</feature>
<organism evidence="9 10">
    <name type="scientific">Microbulbifer epialgicus</name>
    <dbReference type="NCBI Taxonomy" id="393907"/>
    <lineage>
        <taxon>Bacteria</taxon>
        <taxon>Pseudomonadati</taxon>
        <taxon>Pseudomonadota</taxon>
        <taxon>Gammaproteobacteria</taxon>
        <taxon>Cellvibrionales</taxon>
        <taxon>Microbulbiferaceae</taxon>
        <taxon>Microbulbifer</taxon>
    </lineage>
</organism>
<sequence>MPAMPFETAPGLEAGVLLASILFCLGLAGLMMRRNVIFMLMSVEVCTNAAALMFVVAGAHWGNADGQVMFIFVVTLAAAEVAIALALVLQFYHRKHTVDIDQLSELRG</sequence>
<dbReference type="PANTHER" id="PTHR11434:SF16">
    <property type="entry name" value="NADH-UBIQUINONE OXIDOREDUCTASE CHAIN 4L"/>
    <property type="match status" value="1"/>
</dbReference>
<feature type="transmembrane region" description="Helical" evidence="8">
    <location>
        <begin position="37"/>
        <end position="62"/>
    </location>
</feature>
<evidence type="ECO:0000256" key="5">
    <source>
        <dbReference type="ARBA" id="ARBA00022719"/>
    </source>
</evidence>
<evidence type="ECO:0000256" key="1">
    <source>
        <dbReference type="ARBA" id="ARBA00004141"/>
    </source>
</evidence>
<evidence type="ECO:0000256" key="7">
    <source>
        <dbReference type="ARBA" id="ARBA00023136"/>
    </source>
</evidence>
<comment type="function">
    <text evidence="8">NDH-1 shuttles electrons from NADH, via FMN and iron-sulfur (Fe-S) centers, to quinones in the respiratory chain. The immediate electron acceptor for the enzyme in this species is believed to be ubiquinone. Couples the redox reaction to proton translocation (for every two electrons transferred, four hydrogen ions are translocated across the cytoplasmic membrane), and thus conserves the redox energy in a proton gradient.</text>
</comment>
<reference evidence="9 10" key="1">
    <citation type="submission" date="2024-08" db="EMBL/GenBank/DDBJ databases">
        <authorList>
            <person name="Ishaq N."/>
        </authorList>
    </citation>
    <scope>NUCLEOTIDE SEQUENCE [LARGE SCALE GENOMIC DNA]</scope>
    <source>
        <strain evidence="9 10">DSM 18651</strain>
    </source>
</reference>
<keyword evidence="9" id="KW-0560">Oxidoreductase</keyword>
<evidence type="ECO:0000313" key="10">
    <source>
        <dbReference type="Proteomes" id="UP001569428"/>
    </source>
</evidence>
<evidence type="ECO:0000313" key="9">
    <source>
        <dbReference type="EMBL" id="MFA0812167.1"/>
    </source>
</evidence>
<dbReference type="PANTHER" id="PTHR11434">
    <property type="entry name" value="NADH-UBIQUINONE OXIDOREDUCTASE SUBUNIT ND4L"/>
    <property type="match status" value="1"/>
</dbReference>
<keyword evidence="8" id="KW-1278">Translocase</keyword>
<evidence type="ECO:0000256" key="2">
    <source>
        <dbReference type="ARBA" id="ARBA00010519"/>
    </source>
</evidence>
<evidence type="ECO:0000256" key="8">
    <source>
        <dbReference type="HAMAP-Rule" id="MF_01456"/>
    </source>
</evidence>
<keyword evidence="7 8" id="KW-0472">Membrane</keyword>
<evidence type="ECO:0000256" key="4">
    <source>
        <dbReference type="ARBA" id="ARBA00022692"/>
    </source>
</evidence>
<gene>
    <name evidence="8 9" type="primary">nuoK</name>
    <name evidence="9" type="ORF">ACCI49_14730</name>
</gene>
<evidence type="ECO:0000256" key="3">
    <source>
        <dbReference type="ARBA" id="ARBA00022448"/>
    </source>
</evidence>
<comment type="subunit">
    <text evidence="8">NDH-1 is composed of 14 different subunits. Subunits NuoA, H, J, K, L, M, N constitute the membrane sector of the complex.</text>
</comment>
<dbReference type="InterPro" id="IPR039428">
    <property type="entry name" value="NUOK/Mnh_C1-like"/>
</dbReference>
<accession>A0ABV4P1L8</accession>
<dbReference type="GO" id="GO:0050136">
    <property type="term" value="F:NADH dehydrogenase (quinone) (non-electrogenic) activity"/>
    <property type="evidence" value="ECO:0007669"/>
    <property type="project" value="UniProtKB-EC"/>
</dbReference>
<name>A0ABV4P1L8_9GAMM</name>
<keyword evidence="8" id="KW-1003">Cell membrane</keyword>
<dbReference type="Pfam" id="PF00420">
    <property type="entry name" value="Oxidored_q2"/>
    <property type="match status" value="1"/>
</dbReference>
<keyword evidence="5 8" id="KW-0874">Quinone</keyword>
<dbReference type="Proteomes" id="UP001569428">
    <property type="component" value="Unassembled WGS sequence"/>
</dbReference>
<keyword evidence="4 8" id="KW-0812">Transmembrane</keyword>
<keyword evidence="3 8" id="KW-0813">Transport</keyword>
<keyword evidence="8" id="KW-0520">NAD</keyword>
<keyword evidence="8" id="KW-0830">Ubiquinone</keyword>
<protein>
    <recommendedName>
        <fullName evidence="8">NADH-quinone oxidoreductase subunit K</fullName>
        <ecNumber evidence="8">7.1.1.-</ecNumber>
    </recommendedName>
    <alternativeName>
        <fullName evidence="8">NADH dehydrogenase I subunit K</fullName>
    </alternativeName>
    <alternativeName>
        <fullName evidence="8">NDH-1 subunit K</fullName>
    </alternativeName>
</protein>
<dbReference type="NCBIfam" id="NF004319">
    <property type="entry name" value="PRK05715.1-1"/>
    <property type="match status" value="1"/>
</dbReference>
<keyword evidence="10" id="KW-1185">Reference proteome</keyword>
<dbReference type="EMBL" id="JBGMEK010000034">
    <property type="protein sequence ID" value="MFA0812167.1"/>
    <property type="molecule type" value="Genomic_DNA"/>
</dbReference>
<comment type="subcellular location">
    <subcellularLocation>
        <location evidence="8">Cell membrane</location>
        <topology evidence="8">Multi-pass membrane protein</topology>
    </subcellularLocation>
    <subcellularLocation>
        <location evidence="1">Membrane</location>
        <topology evidence="1">Multi-pass membrane protein</topology>
    </subcellularLocation>
</comment>
<dbReference type="NCBIfam" id="NF004320">
    <property type="entry name" value="PRK05715.1-2"/>
    <property type="match status" value="1"/>
</dbReference>
<proteinExistence type="inferred from homology"/>
<feature type="transmembrane region" description="Helical" evidence="8">
    <location>
        <begin position="12"/>
        <end position="30"/>
    </location>
</feature>
<dbReference type="Gene3D" id="1.10.287.3510">
    <property type="match status" value="1"/>
</dbReference>
<comment type="catalytic activity">
    <reaction evidence="8">
        <text>a quinone + NADH + 5 H(+)(in) = a quinol + NAD(+) + 4 H(+)(out)</text>
        <dbReference type="Rhea" id="RHEA:57888"/>
        <dbReference type="ChEBI" id="CHEBI:15378"/>
        <dbReference type="ChEBI" id="CHEBI:24646"/>
        <dbReference type="ChEBI" id="CHEBI:57540"/>
        <dbReference type="ChEBI" id="CHEBI:57945"/>
        <dbReference type="ChEBI" id="CHEBI:132124"/>
    </reaction>
</comment>
<comment type="caution">
    <text evidence="9">The sequence shown here is derived from an EMBL/GenBank/DDBJ whole genome shotgun (WGS) entry which is preliminary data.</text>
</comment>
<keyword evidence="6 8" id="KW-1133">Transmembrane helix</keyword>
<dbReference type="InterPro" id="IPR001133">
    <property type="entry name" value="NADH_UbQ_OxRdtase_chain4L/K"/>
</dbReference>
<evidence type="ECO:0000256" key="6">
    <source>
        <dbReference type="ARBA" id="ARBA00022989"/>
    </source>
</evidence>
<comment type="similarity">
    <text evidence="2 8">Belongs to the complex I subunit 4L family.</text>
</comment>
<dbReference type="EC" id="7.1.1.-" evidence="8"/>
<dbReference type="HAMAP" id="MF_01456">
    <property type="entry name" value="NDH1_NuoK"/>
    <property type="match status" value="1"/>
</dbReference>